<dbReference type="PANTHER" id="PTHR36323:SF1">
    <property type="entry name" value="MYOTUBULARIN-LIKE PROTEIN"/>
    <property type="match status" value="1"/>
</dbReference>
<organism evidence="2">
    <name type="scientific">Brachypodium distachyon</name>
    <name type="common">Purple false brome</name>
    <name type="synonym">Trachynia distachya</name>
    <dbReference type="NCBI Taxonomy" id="15368"/>
    <lineage>
        <taxon>Eukaryota</taxon>
        <taxon>Viridiplantae</taxon>
        <taxon>Streptophyta</taxon>
        <taxon>Embryophyta</taxon>
        <taxon>Tracheophyta</taxon>
        <taxon>Spermatophyta</taxon>
        <taxon>Magnoliopsida</taxon>
        <taxon>Liliopsida</taxon>
        <taxon>Poales</taxon>
        <taxon>Poaceae</taxon>
        <taxon>BOP clade</taxon>
        <taxon>Pooideae</taxon>
        <taxon>Stipodae</taxon>
        <taxon>Brachypodieae</taxon>
        <taxon>Brachypodium</taxon>
    </lineage>
</organism>
<feature type="compositionally biased region" description="Basic residues" evidence="1">
    <location>
        <begin position="122"/>
        <end position="132"/>
    </location>
</feature>
<dbReference type="PANTHER" id="PTHR36323">
    <property type="entry name" value="MYOTUBULARIN-LIKE PROTEIN"/>
    <property type="match status" value="1"/>
</dbReference>
<feature type="region of interest" description="Disordered" evidence="1">
    <location>
        <begin position="63"/>
        <end position="83"/>
    </location>
</feature>
<reference evidence="3" key="3">
    <citation type="submission" date="2018-08" db="UniProtKB">
        <authorList>
            <consortium name="EnsemblPlants"/>
        </authorList>
    </citation>
    <scope>IDENTIFICATION</scope>
    <source>
        <strain evidence="3">cv. Bd21</strain>
    </source>
</reference>
<dbReference type="EnsemblPlants" id="KQK13544">
    <property type="protein sequence ID" value="KQK13544"/>
    <property type="gene ID" value="BRADI_1g10865v3"/>
</dbReference>
<protein>
    <submittedName>
        <fullName evidence="2 3">Uncharacterized protein</fullName>
    </submittedName>
</protein>
<evidence type="ECO:0000313" key="3">
    <source>
        <dbReference type="EnsemblPlants" id="KQK13544"/>
    </source>
</evidence>
<reference evidence="2 3" key="1">
    <citation type="journal article" date="2010" name="Nature">
        <title>Genome sequencing and analysis of the model grass Brachypodium distachyon.</title>
        <authorList>
            <consortium name="International Brachypodium Initiative"/>
        </authorList>
    </citation>
    <scope>NUCLEOTIDE SEQUENCE [LARGE SCALE GENOMIC DNA]</scope>
    <source>
        <strain evidence="2 3">Bd21</strain>
    </source>
</reference>
<dbReference type="AlphaFoldDB" id="A0A0Q3GRQ7"/>
<dbReference type="OrthoDB" id="640777at2759"/>
<accession>A0A0Q3GRQ7</accession>
<dbReference type="Gramene" id="KQK13544">
    <property type="protein sequence ID" value="KQK13544"/>
    <property type="gene ID" value="BRADI_1g10865v3"/>
</dbReference>
<sequence length="204" mass="21658">MAARHRRRHNVREPKPTWLVIEVTPPAPLTDAARKAPAPPAYYSPLLLSPLSVWPQQKAQHTGIKKGRAGHGRPGGVPASPRIGCMGQVNGGTRCSSRSGPSSEYGGGLAGLLMGLFRRRRTSKGRKPRACCKVRDVPSDSSSTGSTRSSSRGSRAPAAAACAIDPPLPVPVPAVRRAAREDNAPSLWERRRGVGKALEGLQLT</sequence>
<proteinExistence type="predicted"/>
<name>A0A0Q3GRQ7_BRADI</name>
<feature type="compositionally biased region" description="Low complexity" evidence="1">
    <location>
        <begin position="139"/>
        <end position="161"/>
    </location>
</feature>
<dbReference type="EMBL" id="CM000880">
    <property type="protein sequence ID" value="KQK13544.1"/>
    <property type="molecule type" value="Genomic_DNA"/>
</dbReference>
<dbReference type="Proteomes" id="UP000008810">
    <property type="component" value="Chromosome 1"/>
</dbReference>
<dbReference type="FunCoup" id="A0A0Q3GRQ7">
    <property type="interactions" value="28"/>
</dbReference>
<dbReference type="InParanoid" id="A0A0Q3GRQ7"/>
<evidence type="ECO:0000313" key="4">
    <source>
        <dbReference type="Proteomes" id="UP000008810"/>
    </source>
</evidence>
<feature type="compositionally biased region" description="Basic and acidic residues" evidence="1">
    <location>
        <begin position="178"/>
        <end position="192"/>
    </location>
</feature>
<gene>
    <name evidence="2" type="ORF">BRADI_1g10865v3</name>
</gene>
<feature type="region of interest" description="Disordered" evidence="1">
    <location>
        <begin position="122"/>
        <end position="204"/>
    </location>
</feature>
<reference evidence="2" key="2">
    <citation type="submission" date="2017-06" db="EMBL/GenBank/DDBJ databases">
        <title>WGS assembly of Brachypodium distachyon.</title>
        <authorList>
            <consortium name="The International Brachypodium Initiative"/>
            <person name="Lucas S."/>
            <person name="Harmon-Smith M."/>
            <person name="Lail K."/>
            <person name="Tice H."/>
            <person name="Grimwood J."/>
            <person name="Bruce D."/>
            <person name="Barry K."/>
            <person name="Shu S."/>
            <person name="Lindquist E."/>
            <person name="Wang M."/>
            <person name="Pitluck S."/>
            <person name="Vogel J.P."/>
            <person name="Garvin D.F."/>
            <person name="Mockler T.C."/>
            <person name="Schmutz J."/>
            <person name="Rokhsar D."/>
            <person name="Bevan M.W."/>
        </authorList>
    </citation>
    <scope>NUCLEOTIDE SEQUENCE</scope>
    <source>
        <strain evidence="2">Bd21</strain>
    </source>
</reference>
<evidence type="ECO:0000313" key="2">
    <source>
        <dbReference type="EMBL" id="KQK13544.1"/>
    </source>
</evidence>
<evidence type="ECO:0000256" key="1">
    <source>
        <dbReference type="SAM" id="MobiDB-lite"/>
    </source>
</evidence>
<keyword evidence="4" id="KW-1185">Reference proteome</keyword>